<dbReference type="GO" id="GO:0016758">
    <property type="term" value="F:hexosyltransferase activity"/>
    <property type="evidence" value="ECO:0007669"/>
    <property type="project" value="TreeGrafter"/>
</dbReference>
<organism evidence="3 4">
    <name type="scientific">Candidatus Omnitrophus magneticus</name>
    <dbReference type="NCBI Taxonomy" id="1609969"/>
    <lineage>
        <taxon>Bacteria</taxon>
        <taxon>Pseudomonadati</taxon>
        <taxon>Candidatus Omnitrophota</taxon>
        <taxon>Candidatus Omnitrophus</taxon>
    </lineage>
</organism>
<keyword evidence="1" id="KW-0328">Glycosyltransferase</keyword>
<gene>
    <name evidence="3" type="ORF">OMAG_000734</name>
</gene>
<dbReference type="PATRIC" id="fig|1609969.3.peg.800"/>
<dbReference type="PANTHER" id="PTHR34136:SF1">
    <property type="entry name" value="UDP-N-ACETYL-D-MANNOSAMINURONIC ACID TRANSFERASE"/>
    <property type="match status" value="1"/>
</dbReference>
<dbReference type="CDD" id="cd06533">
    <property type="entry name" value="Glyco_transf_WecG_TagA"/>
    <property type="match status" value="1"/>
</dbReference>
<comment type="caution">
    <text evidence="3">The sequence shown here is derived from an EMBL/GenBank/DDBJ whole genome shotgun (WGS) entry which is preliminary data.</text>
</comment>
<dbReference type="InterPro" id="IPR004629">
    <property type="entry name" value="WecG_TagA_CpsF"/>
</dbReference>
<reference evidence="3 4" key="1">
    <citation type="submission" date="2015-02" db="EMBL/GenBank/DDBJ databases">
        <title>Single-cell genomics of uncultivated deep-branching MTB reveals a conserved set of magnetosome genes.</title>
        <authorList>
            <person name="Kolinko S."/>
            <person name="Richter M."/>
            <person name="Glockner F.O."/>
            <person name="Brachmann A."/>
            <person name="Schuler D."/>
        </authorList>
    </citation>
    <scope>NUCLEOTIDE SEQUENCE [LARGE SCALE GENOMIC DNA]</scope>
    <source>
        <strain evidence="3">SKK-01</strain>
    </source>
</reference>
<dbReference type="Proteomes" id="UP000033428">
    <property type="component" value="Unassembled WGS sequence"/>
</dbReference>
<keyword evidence="4" id="KW-1185">Reference proteome</keyword>
<evidence type="ECO:0000256" key="1">
    <source>
        <dbReference type="ARBA" id="ARBA00022676"/>
    </source>
</evidence>
<evidence type="ECO:0000256" key="2">
    <source>
        <dbReference type="ARBA" id="ARBA00022679"/>
    </source>
</evidence>
<accession>A0A0F0CTQ5</accession>
<dbReference type="AlphaFoldDB" id="A0A0F0CTQ5"/>
<dbReference type="EMBL" id="JYNY01000164">
    <property type="protein sequence ID" value="KJJ85409.1"/>
    <property type="molecule type" value="Genomic_DNA"/>
</dbReference>
<keyword evidence="2 3" id="KW-0808">Transferase</keyword>
<dbReference type="PANTHER" id="PTHR34136">
    <property type="match status" value="1"/>
</dbReference>
<name>A0A0F0CTQ5_9BACT</name>
<dbReference type="NCBIfam" id="TIGR00696">
    <property type="entry name" value="wecG_tagA_cpsF"/>
    <property type="match status" value="1"/>
</dbReference>
<evidence type="ECO:0000313" key="3">
    <source>
        <dbReference type="EMBL" id="KJJ85409.1"/>
    </source>
</evidence>
<protein>
    <submittedName>
        <fullName evidence="3">WecB/TagA/CpsF family glycosyltransferase</fullName>
    </submittedName>
</protein>
<proteinExistence type="predicted"/>
<dbReference type="Pfam" id="PF03808">
    <property type="entry name" value="Glyco_tran_WecG"/>
    <property type="match status" value="1"/>
</dbReference>
<evidence type="ECO:0000313" key="4">
    <source>
        <dbReference type="Proteomes" id="UP000033428"/>
    </source>
</evidence>
<sequence>MAKERVEFFGSFIDPMTMDETIEKIKDIIKIKKITQHVVVNVAKLVMMQSDIELRDAVNSCGIINADGAGIVFGSKLLGIKIPERVAGIDLMERLMKTAAEAGYKIYFFGAEENIVKEVIRQVSFKYSRLKIAGYRNGYFKESDEQKIVEDIKKSGADILFVGIPSPKKEKFLNRNLNKMNVPFVMGVGGSFDVIAGKTKRAPLWMQKIGLEWFYRFLQEPGRMWKRYLVTNTKYLFMLTKKLGESILFSK</sequence>